<protein>
    <submittedName>
        <fullName evidence="1">Uncharacterized protein</fullName>
    </submittedName>
</protein>
<proteinExistence type="predicted"/>
<dbReference type="InterPro" id="IPR021617">
    <property type="entry name" value="DUF3231"/>
</dbReference>
<dbReference type="Gene3D" id="1.20.1260.10">
    <property type="match status" value="2"/>
</dbReference>
<dbReference type="KEGG" id="vne:CFK40_14710"/>
<gene>
    <name evidence="1" type="ORF">CFK40_14710</name>
</gene>
<evidence type="ECO:0000313" key="2">
    <source>
        <dbReference type="Proteomes" id="UP000204391"/>
    </source>
</evidence>
<evidence type="ECO:0000313" key="1">
    <source>
        <dbReference type="EMBL" id="ASN06183.1"/>
    </source>
</evidence>
<dbReference type="EMBL" id="CP022437">
    <property type="protein sequence ID" value="ASN06183.1"/>
    <property type="molecule type" value="Genomic_DNA"/>
</dbReference>
<dbReference type="OrthoDB" id="1675670at2"/>
<sequence>MERDHVKLTSAEITQLWTAYINDSVLICKFQYFSAKVKDEEIRPLIQQALDLAQGNVKTLTEIFNKENYPIPHGFKLDEDVDVSAPSLYSDSYVLNYLHLGAQIALQTYSISLSLAVRADVYSYFNECISQLTPFLRETKELLLSKGLYIRSPYLPTPENYDFVKSQSFLTGYFGERRPLVGTEIINLYSNFQRNALGVATMIGFSQVAKSKEVRKYLVRGKEIASKHCEIFGSIMREDDLSVPITMDTEVTESTAYTFSDKLMMFYSTALIALSVGYYGSSMAMSPRRDLGVKYSRLVLEILKYAEDGANIMIKNGWMEEPPRALDRDELVKKK</sequence>
<dbReference type="Pfam" id="PF11553">
    <property type="entry name" value="DUF3231"/>
    <property type="match status" value="2"/>
</dbReference>
<name>A0A221MET1_9BACI</name>
<dbReference type="InterPro" id="IPR012347">
    <property type="entry name" value="Ferritin-like"/>
</dbReference>
<dbReference type="AlphaFoldDB" id="A0A221MET1"/>
<keyword evidence="2" id="KW-1185">Reference proteome</keyword>
<dbReference type="Proteomes" id="UP000204391">
    <property type="component" value="Chromosome"/>
</dbReference>
<accession>A0A221MET1</accession>
<reference evidence="1 2" key="1">
    <citation type="journal article" date="2003" name="Int. J. Syst. Evol. Microbiol.">
        <title>Virgibacillus carmonensis sp. nov., Virgibacillus necropolis sp. nov. and Virgibacillus picturae sp. nov., three novel species isolated from deteriorated mural paintings, transfer of the species of the genus salibacillus to Virgibacillus, as Virgibacillus marismortui comb. nov. and Virgibacillus salexigens comb. nov., and emended description of the genus Virgibacillus.</title>
        <authorList>
            <person name="Heyrman J."/>
            <person name="Logan N.A."/>
            <person name="Busse H.J."/>
            <person name="Balcaen A."/>
            <person name="Lebbe L."/>
            <person name="Rodriguez-Diaz M."/>
            <person name="Swings J."/>
            <person name="De Vos P."/>
        </authorList>
    </citation>
    <scope>NUCLEOTIDE SEQUENCE [LARGE SCALE GENOMIC DNA]</scope>
    <source>
        <strain evidence="1 2">LMG 19488</strain>
    </source>
</reference>
<organism evidence="1 2">
    <name type="scientific">Virgibacillus necropolis</name>
    <dbReference type="NCBI Taxonomy" id="163877"/>
    <lineage>
        <taxon>Bacteria</taxon>
        <taxon>Bacillati</taxon>
        <taxon>Bacillota</taxon>
        <taxon>Bacilli</taxon>
        <taxon>Bacillales</taxon>
        <taxon>Bacillaceae</taxon>
        <taxon>Virgibacillus</taxon>
    </lineage>
</organism>